<feature type="compositionally biased region" description="Polar residues" evidence="1">
    <location>
        <begin position="52"/>
        <end position="64"/>
    </location>
</feature>
<proteinExistence type="predicted"/>
<dbReference type="AlphaFoldDB" id="I2H630"/>
<protein>
    <submittedName>
        <fullName evidence="2">Uncharacterized protein</fullName>
    </submittedName>
</protein>
<reference evidence="2 3" key="1">
    <citation type="journal article" date="2011" name="Proc. Natl. Acad. Sci. U.S.A.">
        <title>Evolutionary erosion of yeast sex chromosomes by mating-type switching accidents.</title>
        <authorList>
            <person name="Gordon J.L."/>
            <person name="Armisen D."/>
            <person name="Proux-Wera E."/>
            <person name="Oheigeartaigh S.S."/>
            <person name="Byrne K.P."/>
            <person name="Wolfe K.H."/>
        </authorList>
    </citation>
    <scope>NUCLEOTIDE SEQUENCE [LARGE SCALE GENOMIC DNA]</scope>
    <source>
        <strain evidence="3">ATCC 34711 / CBS 6284 / DSM 70876 / NBRC 10599 / NRRL Y-10934 / UCD 77-7</strain>
    </source>
</reference>
<evidence type="ECO:0000256" key="1">
    <source>
        <dbReference type="SAM" id="MobiDB-lite"/>
    </source>
</evidence>
<feature type="region of interest" description="Disordered" evidence="1">
    <location>
        <begin position="34"/>
        <end position="64"/>
    </location>
</feature>
<dbReference type="GeneID" id="14496941"/>
<evidence type="ECO:0000313" key="3">
    <source>
        <dbReference type="Proteomes" id="UP000002866"/>
    </source>
</evidence>
<keyword evidence="3" id="KW-1185">Reference proteome</keyword>
<feature type="compositionally biased region" description="Basic and acidic residues" evidence="1">
    <location>
        <begin position="283"/>
        <end position="300"/>
    </location>
</feature>
<organism evidence="2 3">
    <name type="scientific">Henningerozyma blattae (strain ATCC 34711 / CBS 6284 / DSM 70876 / NBRC 10599 / NRRL Y-10934 / UCD 77-7)</name>
    <name type="common">Yeast</name>
    <name type="synonym">Tetrapisispora blattae</name>
    <dbReference type="NCBI Taxonomy" id="1071380"/>
    <lineage>
        <taxon>Eukaryota</taxon>
        <taxon>Fungi</taxon>
        <taxon>Dikarya</taxon>
        <taxon>Ascomycota</taxon>
        <taxon>Saccharomycotina</taxon>
        <taxon>Saccharomycetes</taxon>
        <taxon>Saccharomycetales</taxon>
        <taxon>Saccharomycetaceae</taxon>
        <taxon>Henningerozyma</taxon>
    </lineage>
</organism>
<feature type="region of interest" description="Disordered" evidence="1">
    <location>
        <begin position="208"/>
        <end position="381"/>
    </location>
</feature>
<gene>
    <name evidence="2" type="primary">TBLA0F02930</name>
    <name evidence="2" type="ORF">TBLA_0F02930</name>
</gene>
<feature type="compositionally biased region" description="Basic and acidic residues" evidence="1">
    <location>
        <begin position="229"/>
        <end position="242"/>
    </location>
</feature>
<dbReference type="HOGENOM" id="CLU_725994_0_0_1"/>
<name>I2H630_HENB6</name>
<dbReference type="InParanoid" id="I2H630"/>
<feature type="compositionally biased region" description="Basic and acidic residues" evidence="1">
    <location>
        <begin position="318"/>
        <end position="343"/>
    </location>
</feature>
<dbReference type="KEGG" id="tbl:TBLA_0F02930"/>
<feature type="region of interest" description="Disordered" evidence="1">
    <location>
        <begin position="88"/>
        <end position="156"/>
    </location>
</feature>
<feature type="compositionally biased region" description="Basic residues" evidence="1">
    <location>
        <begin position="118"/>
        <end position="130"/>
    </location>
</feature>
<feature type="compositionally biased region" description="Low complexity" evidence="1">
    <location>
        <begin position="254"/>
        <end position="268"/>
    </location>
</feature>
<dbReference type="EMBL" id="HE806321">
    <property type="protein sequence ID" value="CCH61832.1"/>
    <property type="molecule type" value="Genomic_DNA"/>
</dbReference>
<accession>I2H630</accession>
<feature type="compositionally biased region" description="Basic residues" evidence="1">
    <location>
        <begin position="348"/>
        <end position="365"/>
    </location>
</feature>
<dbReference type="RefSeq" id="XP_004181351.1">
    <property type="nucleotide sequence ID" value="XM_004181303.1"/>
</dbReference>
<sequence>MPRPKTHQTLDLTQFLNDTSLATWAEDDIDLSKITLPPHSPDPAGGRGHNPSACSNPNTRHTTNFTRQKNYTTSHATNHNHLMTTSSTKAQAGHLDPALDSTLDGPFNGDSTRSHRSSDRKRRHDSHPHPHPQPYPYPYPYPHTYDTKSTPKFSPSAVASHNQTQLEKIRNELAHLSIRKPVPQIQPHTLGHSEARRIRAEIEAGPIIDDNYGDVDDGGGDKQHGKRDIKRDEKQDELDWSRARGARFAEVSAETTIRTTATTATTETARPKRRRRGKRGGRRQKERDARAAARKAREAGVENEIEAIVTLAPNSIAEPKHNKETHSQNTKIPREHNEVHTKDSNTNTRRRRKPRPNSRARSNAKARREVEAKSNITNNSI</sequence>
<dbReference type="Proteomes" id="UP000002866">
    <property type="component" value="Chromosome 6"/>
</dbReference>
<feature type="compositionally biased region" description="Pro residues" evidence="1">
    <location>
        <begin position="131"/>
        <end position="141"/>
    </location>
</feature>
<feature type="compositionally biased region" description="Basic residues" evidence="1">
    <location>
        <begin position="271"/>
        <end position="282"/>
    </location>
</feature>
<evidence type="ECO:0000313" key="2">
    <source>
        <dbReference type="EMBL" id="CCH61832.1"/>
    </source>
</evidence>